<dbReference type="Proteomes" id="UP000799750">
    <property type="component" value="Unassembled WGS sequence"/>
</dbReference>
<dbReference type="EMBL" id="MU004200">
    <property type="protein sequence ID" value="KAF2488804.1"/>
    <property type="molecule type" value="Genomic_DNA"/>
</dbReference>
<feature type="region of interest" description="Disordered" evidence="1">
    <location>
        <begin position="124"/>
        <end position="151"/>
    </location>
</feature>
<proteinExistence type="predicted"/>
<dbReference type="AlphaFoldDB" id="A0A6A6Q9W9"/>
<gene>
    <name evidence="2" type="ORF">BU16DRAFT_531865</name>
</gene>
<evidence type="ECO:0000256" key="1">
    <source>
        <dbReference type="SAM" id="MobiDB-lite"/>
    </source>
</evidence>
<evidence type="ECO:0000313" key="2">
    <source>
        <dbReference type="EMBL" id="KAF2488804.1"/>
    </source>
</evidence>
<sequence length="151" mass="16182">MAYVGRHVESTAGIPGSISVFTSCRRREVLRLTGPRLACGSLLHDGLTEMKMSSTCLLGNILGALVPIGVLLQQDLLIRLVPTSQYLSIASGLASSSQIVQLSSLGFWEFSPVCQLGELLSTPRHTSSQKDAPHQHASQKDSRDSPLKVGI</sequence>
<dbReference type="PROSITE" id="PS51257">
    <property type="entry name" value="PROKAR_LIPOPROTEIN"/>
    <property type="match status" value="1"/>
</dbReference>
<name>A0A6A6Q9W9_9PEZI</name>
<reference evidence="2" key="1">
    <citation type="journal article" date="2020" name="Stud. Mycol.">
        <title>101 Dothideomycetes genomes: a test case for predicting lifestyles and emergence of pathogens.</title>
        <authorList>
            <person name="Haridas S."/>
            <person name="Albert R."/>
            <person name="Binder M."/>
            <person name="Bloem J."/>
            <person name="Labutti K."/>
            <person name="Salamov A."/>
            <person name="Andreopoulos B."/>
            <person name="Baker S."/>
            <person name="Barry K."/>
            <person name="Bills G."/>
            <person name="Bluhm B."/>
            <person name="Cannon C."/>
            <person name="Castanera R."/>
            <person name="Culley D."/>
            <person name="Daum C."/>
            <person name="Ezra D."/>
            <person name="Gonzalez J."/>
            <person name="Henrissat B."/>
            <person name="Kuo A."/>
            <person name="Liang C."/>
            <person name="Lipzen A."/>
            <person name="Lutzoni F."/>
            <person name="Magnuson J."/>
            <person name="Mondo S."/>
            <person name="Nolan M."/>
            <person name="Ohm R."/>
            <person name="Pangilinan J."/>
            <person name="Park H.-J."/>
            <person name="Ramirez L."/>
            <person name="Alfaro M."/>
            <person name="Sun H."/>
            <person name="Tritt A."/>
            <person name="Yoshinaga Y."/>
            <person name="Zwiers L.-H."/>
            <person name="Turgeon B."/>
            <person name="Goodwin S."/>
            <person name="Spatafora J."/>
            <person name="Crous P."/>
            <person name="Grigoriev I."/>
        </authorList>
    </citation>
    <scope>NUCLEOTIDE SEQUENCE</scope>
    <source>
        <strain evidence="2">CBS 269.34</strain>
    </source>
</reference>
<feature type="compositionally biased region" description="Basic and acidic residues" evidence="1">
    <location>
        <begin position="131"/>
        <end position="151"/>
    </location>
</feature>
<accession>A0A6A6Q9W9</accession>
<feature type="non-terminal residue" evidence="2">
    <location>
        <position position="151"/>
    </location>
</feature>
<evidence type="ECO:0000313" key="3">
    <source>
        <dbReference type="Proteomes" id="UP000799750"/>
    </source>
</evidence>
<protein>
    <submittedName>
        <fullName evidence="2">Uncharacterized protein</fullName>
    </submittedName>
</protein>
<organism evidence="2 3">
    <name type="scientific">Lophium mytilinum</name>
    <dbReference type="NCBI Taxonomy" id="390894"/>
    <lineage>
        <taxon>Eukaryota</taxon>
        <taxon>Fungi</taxon>
        <taxon>Dikarya</taxon>
        <taxon>Ascomycota</taxon>
        <taxon>Pezizomycotina</taxon>
        <taxon>Dothideomycetes</taxon>
        <taxon>Pleosporomycetidae</taxon>
        <taxon>Mytilinidiales</taxon>
        <taxon>Mytilinidiaceae</taxon>
        <taxon>Lophium</taxon>
    </lineage>
</organism>
<keyword evidence="3" id="KW-1185">Reference proteome</keyword>